<feature type="transmembrane region" description="Helical" evidence="1">
    <location>
        <begin position="58"/>
        <end position="80"/>
    </location>
</feature>
<dbReference type="AlphaFoldDB" id="A0A212QNY7"/>
<organism evidence="2 3">
    <name type="scientific">Thermoflexus hugenholtzii JAD2</name>
    <dbReference type="NCBI Taxonomy" id="877466"/>
    <lineage>
        <taxon>Bacteria</taxon>
        <taxon>Bacillati</taxon>
        <taxon>Chloroflexota</taxon>
        <taxon>Thermoflexia</taxon>
        <taxon>Thermoflexales</taxon>
        <taxon>Thermoflexaceae</taxon>
        <taxon>Thermoflexus</taxon>
    </lineage>
</organism>
<keyword evidence="1" id="KW-0472">Membrane</keyword>
<feature type="transmembrane region" description="Helical" evidence="1">
    <location>
        <begin position="142"/>
        <end position="166"/>
    </location>
</feature>
<feature type="transmembrane region" description="Helical" evidence="1">
    <location>
        <begin position="20"/>
        <end position="46"/>
    </location>
</feature>
<feature type="transmembrane region" description="Helical" evidence="1">
    <location>
        <begin position="178"/>
        <end position="199"/>
    </location>
</feature>
<feature type="transmembrane region" description="Helical" evidence="1">
    <location>
        <begin position="247"/>
        <end position="269"/>
    </location>
</feature>
<accession>A0A212QNY7</accession>
<proteinExistence type="predicted"/>
<keyword evidence="1" id="KW-1133">Transmembrane helix</keyword>
<reference evidence="3" key="1">
    <citation type="submission" date="2017-06" db="EMBL/GenBank/DDBJ databases">
        <authorList>
            <person name="Varghese N."/>
            <person name="Submissions S."/>
        </authorList>
    </citation>
    <scope>NUCLEOTIDE SEQUENCE [LARGE SCALE GENOMIC DNA]</scope>
    <source>
        <strain evidence="3">JAD2</strain>
    </source>
</reference>
<protein>
    <submittedName>
        <fullName evidence="2">Cu-processing system permease protein</fullName>
    </submittedName>
</protein>
<dbReference type="OrthoDB" id="9805862at2"/>
<name>A0A212QNY7_9CHLR</name>
<evidence type="ECO:0000256" key="1">
    <source>
        <dbReference type="SAM" id="Phobius"/>
    </source>
</evidence>
<keyword evidence="1" id="KW-0812">Transmembrane</keyword>
<dbReference type="EMBL" id="FYEK01000012">
    <property type="protein sequence ID" value="SNB61153.1"/>
    <property type="molecule type" value="Genomic_DNA"/>
</dbReference>
<feature type="transmembrane region" description="Helical" evidence="1">
    <location>
        <begin position="205"/>
        <end position="226"/>
    </location>
</feature>
<keyword evidence="3" id="KW-1185">Reference proteome</keyword>
<dbReference type="GO" id="GO:0140359">
    <property type="term" value="F:ABC-type transporter activity"/>
    <property type="evidence" value="ECO:0007669"/>
    <property type="project" value="InterPro"/>
</dbReference>
<dbReference type="Proteomes" id="UP000197025">
    <property type="component" value="Unassembled WGS sequence"/>
</dbReference>
<dbReference type="InParanoid" id="A0A212QNY7"/>
<feature type="transmembrane region" description="Helical" evidence="1">
    <location>
        <begin position="101"/>
        <end position="130"/>
    </location>
</feature>
<evidence type="ECO:0000313" key="2">
    <source>
        <dbReference type="EMBL" id="SNB61153.1"/>
    </source>
</evidence>
<dbReference type="Pfam" id="PF12679">
    <property type="entry name" value="ABC2_membrane_2"/>
    <property type="match status" value="1"/>
</dbReference>
<sequence>MGATRWMIWKEGREILRSRWFGITAGSFVAVALALAALSMGGSGYIGLAGFGRTAAALVNLSALIASLMGLGLGAMTWAAERESGTLAYLLSYPVSRAQVWAAKAIGGAMALAAAMALGFGITGLIIGLGGGLGGAEEAGRYAALAAGATLLAWITYGLGMTLGVGLRRQSTALGLSLLAWLAGVFLSDLGLMGLVGTFALSPAVLWWLTVLNPLHAFRILAMVWLNGSPDLLGPAGAYAWRTYGEALGPMLTAIMLGWLALAFLMAALRFGRLQDIAA</sequence>
<evidence type="ECO:0000313" key="3">
    <source>
        <dbReference type="Proteomes" id="UP000197025"/>
    </source>
</evidence>
<dbReference type="RefSeq" id="WP_088570485.1">
    <property type="nucleotide sequence ID" value="NZ_FYEK01000012.1"/>
</dbReference>
<gene>
    <name evidence="2" type="ORF">SAMN02746019_00026800</name>
</gene>
<dbReference type="GO" id="GO:0005886">
    <property type="term" value="C:plasma membrane"/>
    <property type="evidence" value="ECO:0007669"/>
    <property type="project" value="UniProtKB-SubCell"/>
</dbReference>